<keyword evidence="4" id="KW-1133">Transmembrane helix</keyword>
<organism evidence="9">
    <name type="scientific">Rodentolepis nana</name>
    <name type="common">Dwarf tapeworm</name>
    <name type="synonym">Hymenolepis nana</name>
    <dbReference type="NCBI Taxonomy" id="102285"/>
    <lineage>
        <taxon>Eukaryota</taxon>
        <taxon>Metazoa</taxon>
        <taxon>Spiralia</taxon>
        <taxon>Lophotrochozoa</taxon>
        <taxon>Platyhelminthes</taxon>
        <taxon>Cestoda</taxon>
        <taxon>Eucestoda</taxon>
        <taxon>Cyclophyllidea</taxon>
        <taxon>Hymenolepididae</taxon>
        <taxon>Rodentolepis</taxon>
    </lineage>
</organism>
<name>A0A0R3TVK8_RODNA</name>
<comment type="similarity">
    <text evidence="2">Belongs to the CD36 family.</text>
</comment>
<dbReference type="EMBL" id="UZAE01013835">
    <property type="protein sequence ID" value="VDO11539.1"/>
    <property type="molecule type" value="Genomic_DNA"/>
</dbReference>
<dbReference type="InterPro" id="IPR002159">
    <property type="entry name" value="CD36_fam"/>
</dbReference>
<sequence>MQHENCTLSTNVVVAALGLLAVEIYFEDIERNLIVKSLILSNDSQTSQILTQKTIVDLQVHLFNITNSEEVVGSEAKPKLQTVGPYVYRRETKKEDITYTDECESKKCLEYSESSQMYFEANKSSAFPENETITVPNIVRVLNDTFDGPFTINTGEGDITKLGELEAFKGMTLNDIWDTDYANMLNGTSKNKKVS</sequence>
<gene>
    <name evidence="7" type="ORF">HNAJ_LOCUS11849</name>
</gene>
<dbReference type="STRING" id="102285.A0A0R3TVK8"/>
<dbReference type="PRINTS" id="PR01609">
    <property type="entry name" value="CD36FAMILY"/>
</dbReference>
<dbReference type="WBParaSite" id="HNAJ_0001186001-mRNA-1">
    <property type="protein sequence ID" value="HNAJ_0001186001-mRNA-1"/>
    <property type="gene ID" value="HNAJ_0001186001"/>
</dbReference>
<dbReference type="PANTHER" id="PTHR11923">
    <property type="entry name" value="SCAVENGER RECEPTOR CLASS B TYPE-1 SR-B1"/>
    <property type="match status" value="1"/>
</dbReference>
<keyword evidence="5" id="KW-0472">Membrane</keyword>
<keyword evidence="6" id="KW-0325">Glycoprotein</keyword>
<evidence type="ECO:0000256" key="1">
    <source>
        <dbReference type="ARBA" id="ARBA00004370"/>
    </source>
</evidence>
<dbReference type="OrthoDB" id="18585at2759"/>
<keyword evidence="3" id="KW-0812">Transmembrane</keyword>
<evidence type="ECO:0000256" key="3">
    <source>
        <dbReference type="ARBA" id="ARBA00022692"/>
    </source>
</evidence>
<evidence type="ECO:0000313" key="7">
    <source>
        <dbReference type="EMBL" id="VDO11539.1"/>
    </source>
</evidence>
<dbReference type="GO" id="GO:0005737">
    <property type="term" value="C:cytoplasm"/>
    <property type="evidence" value="ECO:0007669"/>
    <property type="project" value="TreeGrafter"/>
</dbReference>
<dbReference type="AlphaFoldDB" id="A0A0R3TVK8"/>
<evidence type="ECO:0000256" key="4">
    <source>
        <dbReference type="ARBA" id="ARBA00022989"/>
    </source>
</evidence>
<dbReference type="Proteomes" id="UP000278807">
    <property type="component" value="Unassembled WGS sequence"/>
</dbReference>
<dbReference type="GO" id="GO:0016020">
    <property type="term" value="C:membrane"/>
    <property type="evidence" value="ECO:0007669"/>
    <property type="project" value="UniProtKB-SubCell"/>
</dbReference>
<evidence type="ECO:0000313" key="8">
    <source>
        <dbReference type="Proteomes" id="UP000278807"/>
    </source>
</evidence>
<evidence type="ECO:0000256" key="6">
    <source>
        <dbReference type="ARBA" id="ARBA00023180"/>
    </source>
</evidence>
<reference evidence="7 8" key="2">
    <citation type="submission" date="2018-11" db="EMBL/GenBank/DDBJ databases">
        <authorList>
            <consortium name="Pathogen Informatics"/>
        </authorList>
    </citation>
    <scope>NUCLEOTIDE SEQUENCE [LARGE SCALE GENOMIC DNA]</scope>
</reference>
<dbReference type="PANTHER" id="PTHR11923:SF51">
    <property type="entry name" value="LYSOSOME MEMBRANE PROTEIN 2"/>
    <property type="match status" value="1"/>
</dbReference>
<dbReference type="GO" id="GO:0005044">
    <property type="term" value="F:scavenger receptor activity"/>
    <property type="evidence" value="ECO:0007669"/>
    <property type="project" value="TreeGrafter"/>
</dbReference>
<protein>
    <submittedName>
        <fullName evidence="9">Cadherin_C domain-containing protein</fullName>
    </submittedName>
</protein>
<dbReference type="Pfam" id="PF01130">
    <property type="entry name" value="CD36"/>
    <property type="match status" value="2"/>
</dbReference>
<comment type="subcellular location">
    <subcellularLocation>
        <location evidence="1">Membrane</location>
    </subcellularLocation>
</comment>
<accession>A0A0R3TVK8</accession>
<evidence type="ECO:0000256" key="5">
    <source>
        <dbReference type="ARBA" id="ARBA00023136"/>
    </source>
</evidence>
<evidence type="ECO:0000313" key="9">
    <source>
        <dbReference type="WBParaSite" id="HNAJ_0001186001-mRNA-1"/>
    </source>
</evidence>
<evidence type="ECO:0000256" key="2">
    <source>
        <dbReference type="ARBA" id="ARBA00010532"/>
    </source>
</evidence>
<reference evidence="9" key="1">
    <citation type="submission" date="2017-02" db="UniProtKB">
        <authorList>
            <consortium name="WormBaseParasite"/>
        </authorList>
    </citation>
    <scope>IDENTIFICATION</scope>
</reference>
<proteinExistence type="inferred from homology"/>
<keyword evidence="8" id="KW-1185">Reference proteome</keyword>